<dbReference type="GO" id="GO:0016042">
    <property type="term" value="P:lipid catabolic process"/>
    <property type="evidence" value="ECO:0007669"/>
    <property type="project" value="UniProtKB-KW"/>
</dbReference>
<dbReference type="Proteomes" id="UP000696573">
    <property type="component" value="Unassembled WGS sequence"/>
</dbReference>
<dbReference type="OrthoDB" id="2363873at2759"/>
<keyword evidence="3" id="KW-0442">Lipid degradation</keyword>
<dbReference type="SUPFAM" id="SSF53474">
    <property type="entry name" value="alpha/beta-Hydrolases"/>
    <property type="match status" value="1"/>
</dbReference>
<evidence type="ECO:0000256" key="5">
    <source>
        <dbReference type="SAM" id="SignalP"/>
    </source>
</evidence>
<feature type="chain" id="PRO_5040196030" description="1-alkyl-2-acetylglycerophosphocholine esterase" evidence="5">
    <location>
        <begin position="20"/>
        <end position="363"/>
    </location>
</feature>
<dbReference type="PANTHER" id="PTHR10272:SF14">
    <property type="entry name" value="PAF ACETYLHYDROLASE FAMILY PROTEIN"/>
    <property type="match status" value="1"/>
</dbReference>
<organism evidence="6 7">
    <name type="scientific">Clonostachys rhizophaga</name>
    <dbReference type="NCBI Taxonomy" id="160324"/>
    <lineage>
        <taxon>Eukaryota</taxon>
        <taxon>Fungi</taxon>
        <taxon>Dikarya</taxon>
        <taxon>Ascomycota</taxon>
        <taxon>Pezizomycotina</taxon>
        <taxon>Sordariomycetes</taxon>
        <taxon>Hypocreomycetidae</taxon>
        <taxon>Hypocreales</taxon>
        <taxon>Bionectriaceae</taxon>
        <taxon>Clonostachys</taxon>
    </lineage>
</organism>
<name>A0A9N9YQ99_9HYPO</name>
<keyword evidence="4" id="KW-0443">Lipid metabolism</keyword>
<dbReference type="AlphaFoldDB" id="A0A9N9YQ99"/>
<dbReference type="EC" id="3.1.1.47" evidence="1"/>
<feature type="signal peptide" evidence="5">
    <location>
        <begin position="1"/>
        <end position="19"/>
    </location>
</feature>
<keyword evidence="7" id="KW-1185">Reference proteome</keyword>
<dbReference type="GO" id="GO:0003847">
    <property type="term" value="F:1-alkyl-2-acetylglycerophosphocholine esterase activity"/>
    <property type="evidence" value="ECO:0007669"/>
    <property type="project" value="UniProtKB-EC"/>
</dbReference>
<evidence type="ECO:0000256" key="4">
    <source>
        <dbReference type="ARBA" id="ARBA00023098"/>
    </source>
</evidence>
<reference evidence="6" key="1">
    <citation type="submission" date="2021-10" db="EMBL/GenBank/DDBJ databases">
        <authorList>
            <person name="Piombo E."/>
        </authorList>
    </citation>
    <scope>NUCLEOTIDE SEQUENCE</scope>
</reference>
<keyword evidence="2" id="KW-0378">Hydrolase</keyword>
<evidence type="ECO:0000313" key="6">
    <source>
        <dbReference type="EMBL" id="CAH0031667.1"/>
    </source>
</evidence>
<dbReference type="InterPro" id="IPR029058">
    <property type="entry name" value="AB_hydrolase_fold"/>
</dbReference>
<dbReference type="PANTHER" id="PTHR10272">
    <property type="entry name" value="PLATELET-ACTIVATING FACTOR ACETYLHYDROLASE"/>
    <property type="match status" value="1"/>
</dbReference>
<dbReference type="Gene3D" id="3.40.50.1820">
    <property type="entry name" value="alpha/beta hydrolase"/>
    <property type="match status" value="1"/>
</dbReference>
<protein>
    <recommendedName>
        <fullName evidence="1">1-alkyl-2-acetylglycerophosphocholine esterase</fullName>
        <ecNumber evidence="1">3.1.1.47</ecNumber>
    </recommendedName>
</protein>
<dbReference type="Pfam" id="PF03403">
    <property type="entry name" value="PAF-AH_p_II"/>
    <property type="match status" value="1"/>
</dbReference>
<evidence type="ECO:0000313" key="7">
    <source>
        <dbReference type="Proteomes" id="UP000696573"/>
    </source>
</evidence>
<accession>A0A9N9YQ99</accession>
<keyword evidence="5" id="KW-0732">Signal</keyword>
<evidence type="ECO:0000256" key="3">
    <source>
        <dbReference type="ARBA" id="ARBA00022963"/>
    </source>
</evidence>
<proteinExistence type="predicted"/>
<evidence type="ECO:0000256" key="1">
    <source>
        <dbReference type="ARBA" id="ARBA00013201"/>
    </source>
</evidence>
<evidence type="ECO:0000256" key="2">
    <source>
        <dbReference type="ARBA" id="ARBA00022801"/>
    </source>
</evidence>
<dbReference type="EMBL" id="CABFNQ020000743">
    <property type="protein sequence ID" value="CAH0031667.1"/>
    <property type="molecule type" value="Genomic_DNA"/>
</dbReference>
<comment type="caution">
    <text evidence="6">The sequence shown here is derived from an EMBL/GenBank/DDBJ whole genome shotgun (WGS) entry which is preliminary data.</text>
</comment>
<gene>
    <name evidence="6" type="ORF">CRHIZ90672A_00014433</name>
</gene>
<sequence>MKLHSALCLAVWLAQCCNAEPIPEPPGPYNVGVRRLVIDFDNPDDPVSPNNISTEYLATIYYPTEDSPSAPAKYIEPELAQMYADVYKFNISHLTSTNRWNASYLSKCAGPSLVFAPGGWGPSTDGFVILLSDLASRGYVVAALDHPYEQPFLRFPNGTGLVGLPITTPSSQPLIDLLHAVRVREMLHFVHNWPKLVAELGAPFRKTRIGAFGHSFGGSSALSAGIESDAIVATLNQDGTIWGRAAHNDSSADAGKPTMLLTVKGHNNDQDQSFKNYTSNQSGWWRVISVNGTVHADWTDATFWKRWGTTRPMGTIDGRRMTDIRGTYVSAFFGEHINGEESPLLDENSEEWPEVTVYDGNDI</sequence>